<gene>
    <name evidence="1" type="ORF">GCM10022407_09310</name>
</gene>
<evidence type="ECO:0008006" key="3">
    <source>
        <dbReference type="Google" id="ProtNLM"/>
    </source>
</evidence>
<sequence length="131" mass="13782">MTLAATGQVQFTSSGGWPNFSGVELWQQTAVRAGTATALPAKAAALRAGEAALAYPNPSPDGRFSVRLPADFGGDVRYRLVSALGATLATGTLSAGMAPRLDFSRVMPATGLYYLLLETQQHTAQLKLLRN</sequence>
<protein>
    <recommendedName>
        <fullName evidence="3">Por secretion system C-terminal sorting domain-containing protein</fullName>
    </recommendedName>
</protein>
<comment type="caution">
    <text evidence="1">The sequence shown here is derived from an EMBL/GenBank/DDBJ whole genome shotgun (WGS) entry which is preliminary data.</text>
</comment>
<evidence type="ECO:0000313" key="1">
    <source>
        <dbReference type="EMBL" id="GAA3964904.1"/>
    </source>
</evidence>
<keyword evidence="2" id="KW-1185">Reference proteome</keyword>
<accession>A0ABP7PFX0</accession>
<dbReference type="EMBL" id="BAABDI010000004">
    <property type="protein sequence ID" value="GAA3964904.1"/>
    <property type="molecule type" value="Genomic_DNA"/>
</dbReference>
<reference evidence="2" key="1">
    <citation type="journal article" date="2019" name="Int. J. Syst. Evol. Microbiol.">
        <title>The Global Catalogue of Microorganisms (GCM) 10K type strain sequencing project: providing services to taxonomists for standard genome sequencing and annotation.</title>
        <authorList>
            <consortium name="The Broad Institute Genomics Platform"/>
            <consortium name="The Broad Institute Genome Sequencing Center for Infectious Disease"/>
            <person name="Wu L."/>
            <person name="Ma J."/>
        </authorList>
    </citation>
    <scope>NUCLEOTIDE SEQUENCE [LARGE SCALE GENOMIC DNA]</scope>
    <source>
        <strain evidence="2">JCM 17217</strain>
    </source>
</reference>
<evidence type="ECO:0000313" key="2">
    <source>
        <dbReference type="Proteomes" id="UP001501556"/>
    </source>
</evidence>
<organism evidence="1 2">
    <name type="scientific">Hymenobacter antarcticus</name>
    <dbReference type="NCBI Taxonomy" id="486270"/>
    <lineage>
        <taxon>Bacteria</taxon>
        <taxon>Pseudomonadati</taxon>
        <taxon>Bacteroidota</taxon>
        <taxon>Cytophagia</taxon>
        <taxon>Cytophagales</taxon>
        <taxon>Hymenobacteraceae</taxon>
        <taxon>Hymenobacter</taxon>
    </lineage>
</organism>
<name>A0ABP7PFX0_9BACT</name>
<proteinExistence type="predicted"/>
<dbReference type="Proteomes" id="UP001501556">
    <property type="component" value="Unassembled WGS sequence"/>
</dbReference>